<gene>
    <name evidence="3" type="ORF">QYM36_002601</name>
</gene>
<dbReference type="PROSITE" id="PS50158">
    <property type="entry name" value="ZF_CCHC"/>
    <property type="match status" value="1"/>
</dbReference>
<dbReference type="Gene3D" id="3.60.10.10">
    <property type="entry name" value="Endonuclease/exonuclease/phosphatase"/>
    <property type="match status" value="1"/>
</dbReference>
<dbReference type="GO" id="GO:0008270">
    <property type="term" value="F:zinc ion binding"/>
    <property type="evidence" value="ECO:0007669"/>
    <property type="project" value="UniProtKB-KW"/>
</dbReference>
<proteinExistence type="predicted"/>
<evidence type="ECO:0000313" key="3">
    <source>
        <dbReference type="EMBL" id="KAK2722102.1"/>
    </source>
</evidence>
<dbReference type="GO" id="GO:0003676">
    <property type="term" value="F:nucleic acid binding"/>
    <property type="evidence" value="ECO:0007669"/>
    <property type="project" value="InterPro"/>
</dbReference>
<evidence type="ECO:0000313" key="4">
    <source>
        <dbReference type="Proteomes" id="UP001187531"/>
    </source>
</evidence>
<accession>A0AA88IJR3</accession>
<organism evidence="3 4">
    <name type="scientific">Artemia franciscana</name>
    <name type="common">Brine shrimp</name>
    <name type="synonym">Artemia sanfranciscana</name>
    <dbReference type="NCBI Taxonomy" id="6661"/>
    <lineage>
        <taxon>Eukaryota</taxon>
        <taxon>Metazoa</taxon>
        <taxon>Ecdysozoa</taxon>
        <taxon>Arthropoda</taxon>
        <taxon>Crustacea</taxon>
        <taxon>Branchiopoda</taxon>
        <taxon>Anostraca</taxon>
        <taxon>Artemiidae</taxon>
        <taxon>Artemia</taxon>
    </lineage>
</organism>
<protein>
    <recommendedName>
        <fullName evidence="2">CCHC-type domain-containing protein</fullName>
    </recommendedName>
</protein>
<dbReference type="InterPro" id="IPR036691">
    <property type="entry name" value="Endo/exonu/phosph_ase_sf"/>
</dbReference>
<feature type="domain" description="CCHC-type" evidence="2">
    <location>
        <begin position="74"/>
        <end position="88"/>
    </location>
</feature>
<evidence type="ECO:0000259" key="2">
    <source>
        <dbReference type="PROSITE" id="PS50158"/>
    </source>
</evidence>
<dbReference type="SUPFAM" id="SSF56219">
    <property type="entry name" value="DNase I-like"/>
    <property type="match status" value="1"/>
</dbReference>
<feature type="non-terminal residue" evidence="3">
    <location>
        <position position="397"/>
    </location>
</feature>
<keyword evidence="1" id="KW-0862">Zinc</keyword>
<keyword evidence="1" id="KW-0863">Zinc-finger</keyword>
<dbReference type="AlphaFoldDB" id="A0AA88IJR3"/>
<dbReference type="EMBL" id="JAVRJZ010000005">
    <property type="protein sequence ID" value="KAK2722102.1"/>
    <property type="molecule type" value="Genomic_DNA"/>
</dbReference>
<comment type="caution">
    <text evidence="3">The sequence shown here is derived from an EMBL/GenBank/DDBJ whole genome shotgun (WGS) entry which is preliminary data.</text>
</comment>
<reference evidence="3" key="1">
    <citation type="submission" date="2023-07" db="EMBL/GenBank/DDBJ databases">
        <title>Chromosome-level genome assembly of Artemia franciscana.</title>
        <authorList>
            <person name="Jo E."/>
        </authorList>
    </citation>
    <scope>NUCLEOTIDE SEQUENCE</scope>
    <source>
        <tissue evidence="3">Whole body</tissue>
    </source>
</reference>
<name>A0AA88IJR3_ARTSF</name>
<keyword evidence="4" id="KW-1185">Reference proteome</keyword>
<dbReference type="InterPro" id="IPR001878">
    <property type="entry name" value="Znf_CCHC"/>
</dbReference>
<dbReference type="Proteomes" id="UP001187531">
    <property type="component" value="Unassembled WGS sequence"/>
</dbReference>
<keyword evidence="1" id="KW-0479">Metal-binding</keyword>
<evidence type="ECO:0000256" key="1">
    <source>
        <dbReference type="PROSITE-ProRule" id="PRU00047"/>
    </source>
</evidence>
<sequence>MFMDKEVASYEETKQELLENESVSEIRLMGKPSDERNAFGVIITYKADQEFPTSIGVWGIRKRVSQYLPQPVQCFRCQRFGHRALECRGKERCMICAGAHSNKDCTSRGDMGTTKCINCGKNHTANSKECLIRQENALILKKAILEDLPVHEPRKKIASTQLQLPPNFQDENAFPQEKPDVVCVQETFHTAADKAHYQGYQSFRWDRKSGKGGGLLTLVSDRYTAEEKKLVTDGSPEFRVVKLGLSHDLGKGAKRAISPTLIEENNRVAKSRYTAPPKYNPKNKRIQILDRFDNRVILSSKVETKILPMERETTLSLKEALKPEHFEFELSKDKKRVTIFLTTESAVAKALTIKKRGETEVQAEEFKPRCQGVIRGIPKEITEEEIKSDLESESNAN</sequence>